<dbReference type="STRING" id="56484.A0A1Y2F6I9"/>
<name>A0A1Y2F6I9_PROLT</name>
<comment type="similarity">
    <text evidence="1">Belongs to the TMA16 family.</text>
</comment>
<dbReference type="Gene3D" id="1.20.1440.170">
    <property type="entry name" value="Translation machinery-associated protein 16-like"/>
    <property type="match status" value="1"/>
</dbReference>
<dbReference type="InterPro" id="IPR021346">
    <property type="entry name" value="Tma16"/>
</dbReference>
<protein>
    <submittedName>
        <fullName evidence="3">Translation machinery-associated protein 16</fullName>
    </submittedName>
</protein>
<dbReference type="InterPro" id="IPR038356">
    <property type="entry name" value="Tma16_sf"/>
</dbReference>
<dbReference type="RefSeq" id="XP_040723873.1">
    <property type="nucleotide sequence ID" value="XM_040871431.1"/>
</dbReference>
<dbReference type="PANTHER" id="PTHR13349:SF2">
    <property type="entry name" value="TRANSLATION MACHINERY-ASSOCIATED PROTEIN 16"/>
    <property type="match status" value="1"/>
</dbReference>
<feature type="compositionally biased region" description="Polar residues" evidence="2">
    <location>
        <begin position="18"/>
        <end position="28"/>
    </location>
</feature>
<sequence>MPRVLSLKKIKGKKEQAHPNSRKANQIQRAALRDERISAATTQRGKEHMKFVNRIGFFKIAAMSSDSPTIDDAQARVLVQTYIDRNKGEQEDLAAARRPGRPRSSREDQLQMLYDVEMSEFKSGFKIPDMKDDGNVATLKEWPGDYGGLQKISMVLLQMDPTAAVRRADGAMASR</sequence>
<dbReference type="GeneID" id="63788030"/>
<feature type="compositionally biased region" description="Basic residues" evidence="2">
    <location>
        <begin position="1"/>
        <end position="12"/>
    </location>
</feature>
<reference evidence="3 4" key="1">
    <citation type="submission" date="2016-07" db="EMBL/GenBank/DDBJ databases">
        <title>Pervasive Adenine N6-methylation of Active Genes in Fungi.</title>
        <authorList>
            <consortium name="DOE Joint Genome Institute"/>
            <person name="Mondo S.J."/>
            <person name="Dannebaum R.O."/>
            <person name="Kuo R.C."/>
            <person name="Labutti K."/>
            <person name="Haridas S."/>
            <person name="Kuo A."/>
            <person name="Salamov A."/>
            <person name="Ahrendt S.R."/>
            <person name="Lipzen A."/>
            <person name="Sullivan W."/>
            <person name="Andreopoulos W.B."/>
            <person name="Clum A."/>
            <person name="Lindquist E."/>
            <person name="Daum C."/>
            <person name="Ramamoorthy G.K."/>
            <person name="Gryganskyi A."/>
            <person name="Culley D."/>
            <person name="Magnuson J.K."/>
            <person name="James T.Y."/>
            <person name="O'Malley M.A."/>
            <person name="Stajich J.E."/>
            <person name="Spatafora J.W."/>
            <person name="Visel A."/>
            <person name="Grigoriev I.V."/>
        </authorList>
    </citation>
    <scope>NUCLEOTIDE SEQUENCE [LARGE SCALE GENOMIC DNA]</scope>
    <source>
        <strain evidence="3 4">12-1054</strain>
    </source>
</reference>
<feature type="region of interest" description="Disordered" evidence="2">
    <location>
        <begin position="1"/>
        <end position="28"/>
    </location>
</feature>
<dbReference type="Pfam" id="PF11176">
    <property type="entry name" value="Tma16"/>
    <property type="match status" value="1"/>
</dbReference>
<dbReference type="AlphaFoldDB" id="A0A1Y2F6I9"/>
<dbReference type="OrthoDB" id="270284at2759"/>
<proteinExistence type="inferred from homology"/>
<dbReference type="PANTHER" id="PTHR13349">
    <property type="entry name" value="TRANSLATION MACHINERY-ASSOCIATED PROTEIN 16"/>
    <property type="match status" value="1"/>
</dbReference>
<keyword evidence="4" id="KW-1185">Reference proteome</keyword>
<dbReference type="OMA" id="WAYIATI"/>
<dbReference type="Proteomes" id="UP000193685">
    <property type="component" value="Unassembled WGS sequence"/>
</dbReference>
<accession>A0A1Y2F6I9</accession>
<evidence type="ECO:0000256" key="2">
    <source>
        <dbReference type="SAM" id="MobiDB-lite"/>
    </source>
</evidence>
<gene>
    <name evidence="3" type="ORF">BCR37DRAFT_394224</name>
</gene>
<dbReference type="GO" id="GO:0005634">
    <property type="term" value="C:nucleus"/>
    <property type="evidence" value="ECO:0007669"/>
    <property type="project" value="TreeGrafter"/>
</dbReference>
<comment type="caution">
    <text evidence="3">The sequence shown here is derived from an EMBL/GenBank/DDBJ whole genome shotgun (WGS) entry which is preliminary data.</text>
</comment>
<dbReference type="EMBL" id="MCFI01000015">
    <property type="protein sequence ID" value="ORY79502.1"/>
    <property type="molecule type" value="Genomic_DNA"/>
</dbReference>
<organism evidence="3 4">
    <name type="scientific">Protomyces lactucae-debilis</name>
    <dbReference type="NCBI Taxonomy" id="2754530"/>
    <lineage>
        <taxon>Eukaryota</taxon>
        <taxon>Fungi</taxon>
        <taxon>Dikarya</taxon>
        <taxon>Ascomycota</taxon>
        <taxon>Taphrinomycotina</taxon>
        <taxon>Taphrinomycetes</taxon>
        <taxon>Taphrinales</taxon>
        <taxon>Protomycetaceae</taxon>
        <taxon>Protomyces</taxon>
    </lineage>
</organism>
<evidence type="ECO:0000256" key="1">
    <source>
        <dbReference type="ARBA" id="ARBA00034127"/>
    </source>
</evidence>
<evidence type="ECO:0000313" key="3">
    <source>
        <dbReference type="EMBL" id="ORY79502.1"/>
    </source>
</evidence>
<evidence type="ECO:0000313" key="4">
    <source>
        <dbReference type="Proteomes" id="UP000193685"/>
    </source>
</evidence>